<feature type="transmembrane region" description="Helical" evidence="8">
    <location>
        <begin position="7"/>
        <end position="28"/>
    </location>
</feature>
<dbReference type="GO" id="GO:0043252">
    <property type="term" value="P:sodium-independent organic anion transport"/>
    <property type="evidence" value="ECO:0007669"/>
    <property type="project" value="TreeGrafter"/>
</dbReference>
<evidence type="ECO:0000256" key="7">
    <source>
        <dbReference type="ARBA" id="ARBA00023157"/>
    </source>
</evidence>
<dbReference type="PANTHER" id="PTHR11388:SF76">
    <property type="entry name" value="SOLUTE CARRIER ORGANIC ANION TRANSPORTER FAMILY MEMBER"/>
    <property type="match status" value="1"/>
</dbReference>
<evidence type="ECO:0000256" key="1">
    <source>
        <dbReference type="ARBA" id="ARBA00004651"/>
    </source>
</evidence>
<dbReference type="EMBL" id="JABEBT010000189">
    <property type="protein sequence ID" value="KAF7625978.1"/>
    <property type="molecule type" value="Genomic_DNA"/>
</dbReference>
<feature type="transmembrane region" description="Helical" evidence="8">
    <location>
        <begin position="486"/>
        <end position="510"/>
    </location>
</feature>
<keyword evidence="8" id="KW-0406">Ion transport</keyword>
<dbReference type="SUPFAM" id="SSF100895">
    <property type="entry name" value="Kazal-type serine protease inhibitors"/>
    <property type="match status" value="1"/>
</dbReference>
<evidence type="ECO:0000313" key="10">
    <source>
        <dbReference type="EMBL" id="KAF7625978.1"/>
    </source>
</evidence>
<dbReference type="PANTHER" id="PTHR11388">
    <property type="entry name" value="ORGANIC ANION TRANSPORTER"/>
    <property type="match status" value="1"/>
</dbReference>
<feature type="transmembrane region" description="Helical" evidence="8">
    <location>
        <begin position="313"/>
        <end position="336"/>
    </location>
</feature>
<evidence type="ECO:0000256" key="5">
    <source>
        <dbReference type="ARBA" id="ARBA00022989"/>
    </source>
</evidence>
<dbReference type="NCBIfam" id="TIGR00805">
    <property type="entry name" value="oat"/>
    <property type="match status" value="1"/>
</dbReference>
<feature type="transmembrane region" description="Helical" evidence="8">
    <location>
        <begin position="274"/>
        <end position="292"/>
    </location>
</feature>
<evidence type="ECO:0000256" key="6">
    <source>
        <dbReference type="ARBA" id="ARBA00023136"/>
    </source>
</evidence>
<feature type="transmembrane region" description="Helical" evidence="8">
    <location>
        <begin position="76"/>
        <end position="98"/>
    </location>
</feature>
<keyword evidence="7" id="KW-1015">Disulfide bond</keyword>
<evidence type="ECO:0000256" key="4">
    <source>
        <dbReference type="ARBA" id="ARBA00022692"/>
    </source>
</evidence>
<dbReference type="InterPro" id="IPR036259">
    <property type="entry name" value="MFS_trans_sf"/>
</dbReference>
<keyword evidence="8" id="KW-0813">Transport</keyword>
<comment type="subcellular location">
    <subcellularLocation>
        <location evidence="1 8">Cell membrane</location>
        <topology evidence="1 8">Multi-pass membrane protein</topology>
    </subcellularLocation>
</comment>
<keyword evidence="6 8" id="KW-0472">Membrane</keyword>
<keyword evidence="3" id="KW-1003">Cell membrane</keyword>
<proteinExistence type="inferred from homology"/>
<reference evidence="10" key="1">
    <citation type="journal article" date="2020" name="Ecol. Evol.">
        <title>Genome structure and content of the rice root-knot nematode (Meloidogyne graminicola).</title>
        <authorList>
            <person name="Phan N.T."/>
            <person name="Danchin E.G.J."/>
            <person name="Klopp C."/>
            <person name="Perfus-Barbeoch L."/>
            <person name="Kozlowski D.K."/>
            <person name="Koutsovoulos G.D."/>
            <person name="Lopez-Roques C."/>
            <person name="Bouchez O."/>
            <person name="Zahm M."/>
            <person name="Besnard G."/>
            <person name="Bellafiore S."/>
        </authorList>
    </citation>
    <scope>NUCLEOTIDE SEQUENCE</scope>
    <source>
        <strain evidence="10">VN-18</strain>
    </source>
</reference>
<keyword evidence="5 8" id="KW-1133">Transmembrane helix</keyword>
<feature type="transmembrane region" description="Helical" evidence="8">
    <location>
        <begin position="660"/>
        <end position="682"/>
    </location>
</feature>
<dbReference type="SUPFAM" id="SSF103473">
    <property type="entry name" value="MFS general substrate transporter"/>
    <property type="match status" value="1"/>
</dbReference>
<dbReference type="Proteomes" id="UP000605970">
    <property type="component" value="Unassembled WGS sequence"/>
</dbReference>
<evidence type="ECO:0000313" key="11">
    <source>
        <dbReference type="Proteomes" id="UP000605970"/>
    </source>
</evidence>
<accession>A0A8S9Z6S3</accession>
<dbReference type="OrthoDB" id="5062115at2759"/>
<dbReference type="Pfam" id="PF03137">
    <property type="entry name" value="OATP"/>
    <property type="match status" value="1"/>
</dbReference>
<dbReference type="InterPro" id="IPR004156">
    <property type="entry name" value="OATP"/>
</dbReference>
<keyword evidence="11" id="KW-1185">Reference proteome</keyword>
<evidence type="ECO:0000259" key="9">
    <source>
        <dbReference type="PROSITE" id="PS51465"/>
    </source>
</evidence>
<dbReference type="InterPro" id="IPR036058">
    <property type="entry name" value="Kazal_dom_sf"/>
</dbReference>
<dbReference type="GO" id="GO:0015347">
    <property type="term" value="F:sodium-independent organic anion transmembrane transporter activity"/>
    <property type="evidence" value="ECO:0007669"/>
    <property type="project" value="TreeGrafter"/>
</dbReference>
<dbReference type="CDD" id="cd17336">
    <property type="entry name" value="MFS_SLCO_OATP"/>
    <property type="match status" value="1"/>
</dbReference>
<dbReference type="GO" id="GO:0006811">
    <property type="term" value="P:monoatomic ion transport"/>
    <property type="evidence" value="ECO:0007669"/>
    <property type="project" value="UniProtKB-KW"/>
</dbReference>
<evidence type="ECO:0000256" key="8">
    <source>
        <dbReference type="RuleBase" id="RU362056"/>
    </source>
</evidence>
<organism evidence="10 11">
    <name type="scientific">Meloidogyne graminicola</name>
    <dbReference type="NCBI Taxonomy" id="189291"/>
    <lineage>
        <taxon>Eukaryota</taxon>
        <taxon>Metazoa</taxon>
        <taxon>Ecdysozoa</taxon>
        <taxon>Nematoda</taxon>
        <taxon>Chromadorea</taxon>
        <taxon>Rhabditida</taxon>
        <taxon>Tylenchina</taxon>
        <taxon>Tylenchomorpha</taxon>
        <taxon>Tylenchoidea</taxon>
        <taxon>Meloidogynidae</taxon>
        <taxon>Meloidogyninae</taxon>
        <taxon>Meloidogyne</taxon>
    </lineage>
</organism>
<feature type="transmembrane region" description="Helical" evidence="8">
    <location>
        <begin position="356"/>
        <end position="374"/>
    </location>
</feature>
<protein>
    <recommendedName>
        <fullName evidence="8">Solute carrier organic anion transporter family member</fullName>
    </recommendedName>
</protein>
<comment type="caution">
    <text evidence="10">The sequence shown here is derived from an EMBL/GenBank/DDBJ whole genome shotgun (WGS) entry which is preliminary data.</text>
</comment>
<comment type="similarity">
    <text evidence="2 8">Belongs to the organo anion transporter (TC 2.A.60) family.</text>
</comment>
<gene>
    <name evidence="10" type="ORF">Mgra_00009855</name>
</gene>
<feature type="domain" description="Kazal-like" evidence="9">
    <location>
        <begin position="547"/>
        <end position="602"/>
    </location>
</feature>
<name>A0A8S9Z6S3_9BILA</name>
<dbReference type="InterPro" id="IPR002350">
    <property type="entry name" value="Kazal_dom"/>
</dbReference>
<evidence type="ECO:0000256" key="3">
    <source>
        <dbReference type="ARBA" id="ARBA00022475"/>
    </source>
</evidence>
<dbReference type="Gene3D" id="1.20.1250.20">
    <property type="entry name" value="MFS general substrate transporter like domains"/>
    <property type="match status" value="2"/>
</dbReference>
<comment type="caution">
    <text evidence="8">Lacks conserved residue(s) required for the propagation of feature annotation.</text>
</comment>
<keyword evidence="4 8" id="KW-0812">Transmembrane</keyword>
<dbReference type="PROSITE" id="PS51465">
    <property type="entry name" value="KAZAL_2"/>
    <property type="match status" value="1"/>
</dbReference>
<sequence length="772" mass="86570">MVELQRIYVFLALFTFVYFLESIGGTYMVTAVQNIERHFRIPSKLSGLLVSAHDISYVLTVVLVSYYGSRGNRAKWIGIGTLFMAIAHIFTASSNFLFRSNPAKLNLTQMEPPTSLLLSSPLNNNISVLTEYFNFEPIRDRISPKLREAVLFALNENKNYTNNENRKIPIRPKYAGKTQKSEGVYALDEPLIGEIIWQSELLTLANNDHDRQNATIELEKFMKQFVSNRKEFAEEDLKTIRSLAISPFAICNRLVGDFRTALLDLKCSNNNSNILPLLVIFGAMLILGFGRTMPWSLGIPLVDDNVKKQQMPIYFAMINFFKILGPICGFVIGAIVNKLYYTFPSSPPRGLSPQDPTWIGAWWLGFLFIGLVMIGPSLKLNSQCNGHYNNKNKIKSFNNNNLERKKEKKKLALFDKHIEEKKGANGGNNLSLWEFLRSYGAVLTCKVYLGASIARVLDVLAFKGYMVFLPKFLENHYGIPQYQVHIYMAFFGVLGFALGVASGAAIYVLIISCINTGLFGIKPLLGCYSTVNSIGRDVNQFNKNTKLNLTRECNSDCGCKSVKLYPVCDIKGNVYYSPCHAGCRHIEVLDAEKNSMEFSECDCAVGGIVSKKLCPDNCIMMRYAFFITIILGAFIAGTGVVPGMLLLLRSVPPETRSPALGLQGLLVSAIGTLPSPVLWGYVIDSACRVWDYECNRRGSCNIYDPWALRMRMHFLYIAIRGISLLADIYVCIHAKGLNLQEEDNERKNEEDRQSAEKAAAIRETITLEAIPT</sequence>
<feature type="transmembrane region" description="Helical" evidence="8">
    <location>
        <begin position="623"/>
        <end position="648"/>
    </location>
</feature>
<feature type="transmembrane region" description="Helical" evidence="8">
    <location>
        <begin position="48"/>
        <end position="69"/>
    </location>
</feature>
<evidence type="ECO:0000256" key="2">
    <source>
        <dbReference type="ARBA" id="ARBA00009657"/>
    </source>
</evidence>
<dbReference type="GO" id="GO:0016323">
    <property type="term" value="C:basolateral plasma membrane"/>
    <property type="evidence" value="ECO:0007669"/>
    <property type="project" value="TreeGrafter"/>
</dbReference>
<dbReference type="AlphaFoldDB" id="A0A8S9Z6S3"/>